<keyword evidence="4" id="KW-0547">Nucleotide-binding</keyword>
<dbReference type="SMART" id="SM00382">
    <property type="entry name" value="AAA"/>
    <property type="match status" value="1"/>
</dbReference>
<comment type="similarity">
    <text evidence="2">Belongs to the ABC transporter superfamily.</text>
</comment>
<dbReference type="FunFam" id="3.40.50.300:FF:000056">
    <property type="entry name" value="Cell division ATP-binding protein FtsE"/>
    <property type="match status" value="1"/>
</dbReference>
<dbReference type="InterPro" id="IPR003593">
    <property type="entry name" value="AAA+_ATPase"/>
</dbReference>
<dbReference type="GO" id="GO:0016887">
    <property type="term" value="F:ATP hydrolysis activity"/>
    <property type="evidence" value="ECO:0007669"/>
    <property type="project" value="InterPro"/>
</dbReference>
<dbReference type="EMBL" id="CAJIMS010000001">
    <property type="protein sequence ID" value="CAD7808880.1"/>
    <property type="molecule type" value="Genomic_DNA"/>
</dbReference>
<evidence type="ECO:0000256" key="5">
    <source>
        <dbReference type="ARBA" id="ARBA00022840"/>
    </source>
</evidence>
<dbReference type="GO" id="GO:0022857">
    <property type="term" value="F:transmembrane transporter activity"/>
    <property type="evidence" value="ECO:0007669"/>
    <property type="project" value="TreeGrafter"/>
</dbReference>
<dbReference type="GO" id="GO:0051301">
    <property type="term" value="P:cell division"/>
    <property type="evidence" value="ECO:0007669"/>
    <property type="project" value="UniProtKB-KW"/>
</dbReference>
<keyword evidence="8" id="KW-1185">Reference proteome</keyword>
<evidence type="ECO:0000256" key="3">
    <source>
        <dbReference type="ARBA" id="ARBA00020019"/>
    </source>
</evidence>
<evidence type="ECO:0000256" key="4">
    <source>
        <dbReference type="ARBA" id="ARBA00022741"/>
    </source>
</evidence>
<evidence type="ECO:0000256" key="2">
    <source>
        <dbReference type="ARBA" id="ARBA00005417"/>
    </source>
</evidence>
<comment type="caution">
    <text evidence="7">The sequence shown here is derived from an EMBL/GenBank/DDBJ whole genome shotgun (WGS) entry which is preliminary data.</text>
</comment>
<dbReference type="InterPro" id="IPR015854">
    <property type="entry name" value="ABC_transpr_LolD-like"/>
</dbReference>
<dbReference type="AlphaFoldDB" id="A0A9N8MHD1"/>
<dbReference type="PANTHER" id="PTHR24220:SF470">
    <property type="entry name" value="CELL DIVISION ATP-BINDING PROTEIN FTSE"/>
    <property type="match status" value="1"/>
</dbReference>
<dbReference type="InterPro" id="IPR017871">
    <property type="entry name" value="ABC_transporter-like_CS"/>
</dbReference>
<organism evidence="7 8">
    <name type="scientific">Chryseobacterium aquaeductus</name>
    <dbReference type="NCBI Taxonomy" id="2675056"/>
    <lineage>
        <taxon>Bacteria</taxon>
        <taxon>Pseudomonadati</taxon>
        <taxon>Bacteroidota</taxon>
        <taxon>Flavobacteriia</taxon>
        <taxon>Flavobacteriales</taxon>
        <taxon>Weeksellaceae</taxon>
        <taxon>Chryseobacterium group</taxon>
        <taxon>Chryseobacterium</taxon>
    </lineage>
</organism>
<dbReference type="GO" id="GO:0005886">
    <property type="term" value="C:plasma membrane"/>
    <property type="evidence" value="ECO:0007669"/>
    <property type="project" value="UniProtKB-ARBA"/>
</dbReference>
<keyword evidence="7" id="KW-0131">Cell cycle</keyword>
<sequence length="236" mass="26082">MPHTNISGDNIINLQHAKITQKNFTVLTDVNLNIKKGRFCYLIGKTGSGKSSLLKTLYGHIPLVAGHGEVVGFDLAKLKASEVPNLRRKLGIVFQDFQLLSDRTVEKNLKFVLEATGWSDKTKMDERINEVLSSVNMKGKKHKMPHELSGGEQQRIAIARALLNHPDLILADEPTGNLDPETSNEIMTLLKQVAAENGAAVVMATHDYHMIQNFPGEAIRCEDGKVSVLDTAELFE</sequence>
<dbReference type="PANTHER" id="PTHR24220">
    <property type="entry name" value="IMPORT ATP-BINDING PROTEIN"/>
    <property type="match status" value="1"/>
</dbReference>
<proteinExistence type="inferred from homology"/>
<name>A0A9N8MHD1_9FLAO</name>
<dbReference type="GO" id="GO:0005524">
    <property type="term" value="F:ATP binding"/>
    <property type="evidence" value="ECO:0007669"/>
    <property type="project" value="UniProtKB-KW"/>
</dbReference>
<dbReference type="InterPro" id="IPR003439">
    <property type="entry name" value="ABC_transporter-like_ATP-bd"/>
</dbReference>
<dbReference type="Proteomes" id="UP000662618">
    <property type="component" value="Unassembled WGS sequence"/>
</dbReference>
<keyword evidence="7" id="KW-0132">Cell division</keyword>
<evidence type="ECO:0000259" key="6">
    <source>
        <dbReference type="PROSITE" id="PS50893"/>
    </source>
</evidence>
<dbReference type="PROSITE" id="PS50893">
    <property type="entry name" value="ABC_TRANSPORTER_2"/>
    <property type="match status" value="1"/>
</dbReference>
<evidence type="ECO:0000313" key="7">
    <source>
        <dbReference type="EMBL" id="CAD7808880.1"/>
    </source>
</evidence>
<dbReference type="SUPFAM" id="SSF52540">
    <property type="entry name" value="P-loop containing nucleoside triphosphate hydrolases"/>
    <property type="match status" value="1"/>
</dbReference>
<dbReference type="InterPro" id="IPR027417">
    <property type="entry name" value="P-loop_NTPase"/>
</dbReference>
<protein>
    <recommendedName>
        <fullName evidence="3">Cell division ATP-binding protein FtsE</fullName>
    </recommendedName>
</protein>
<evidence type="ECO:0000256" key="1">
    <source>
        <dbReference type="ARBA" id="ARBA00002579"/>
    </source>
</evidence>
<reference evidence="7" key="1">
    <citation type="submission" date="2020-12" db="EMBL/GenBank/DDBJ databases">
        <authorList>
            <person name="Rodrigo-Torres L."/>
            <person name="Arahal R. D."/>
            <person name="Lucena T."/>
        </authorList>
    </citation>
    <scope>NUCLEOTIDE SEQUENCE</scope>
    <source>
        <strain evidence="7">CECT 9390</strain>
    </source>
</reference>
<dbReference type="Pfam" id="PF00005">
    <property type="entry name" value="ABC_tran"/>
    <property type="match status" value="1"/>
</dbReference>
<feature type="domain" description="ABC transporter" evidence="6">
    <location>
        <begin position="12"/>
        <end position="236"/>
    </location>
</feature>
<accession>A0A9N8MHD1</accession>
<keyword evidence="5 7" id="KW-0067">ATP-binding</keyword>
<evidence type="ECO:0000313" key="8">
    <source>
        <dbReference type="Proteomes" id="UP000662618"/>
    </source>
</evidence>
<dbReference type="PROSITE" id="PS00211">
    <property type="entry name" value="ABC_TRANSPORTER_1"/>
    <property type="match status" value="1"/>
</dbReference>
<dbReference type="RefSeq" id="WP_162088256.1">
    <property type="nucleotide sequence ID" value="NZ_CAJIMS010000001.1"/>
</dbReference>
<comment type="function">
    <text evidence="1">Part of the ABC transporter FtsEX involved in cellular division. Important for assembly or stability of the septal ring.</text>
</comment>
<dbReference type="Gene3D" id="3.40.50.300">
    <property type="entry name" value="P-loop containing nucleotide triphosphate hydrolases"/>
    <property type="match status" value="1"/>
</dbReference>
<gene>
    <name evidence="7" type="primary">ftsE</name>
    <name evidence="7" type="ORF">CHRY9390_01904</name>
</gene>